<protein>
    <submittedName>
        <fullName evidence="1">Uncharacterized protein</fullName>
    </submittedName>
</protein>
<name>A0A014ML04_9BURK</name>
<organism evidence="1 2">
    <name type="scientific">Comamonas aquatica DA1877</name>
    <dbReference type="NCBI Taxonomy" id="1457173"/>
    <lineage>
        <taxon>Bacteria</taxon>
        <taxon>Pseudomonadati</taxon>
        <taxon>Pseudomonadota</taxon>
        <taxon>Betaproteobacteria</taxon>
        <taxon>Burkholderiales</taxon>
        <taxon>Comamonadaceae</taxon>
        <taxon>Comamonas</taxon>
    </lineage>
</organism>
<proteinExistence type="predicted"/>
<gene>
    <name evidence="1" type="ORF">AX13_09805</name>
</gene>
<dbReference type="PATRIC" id="fig|1457173.3.peg.3367"/>
<dbReference type="AlphaFoldDB" id="A0A014ML04"/>
<comment type="caution">
    <text evidence="1">The sequence shown here is derived from an EMBL/GenBank/DDBJ whole genome shotgun (WGS) entry which is preliminary data.</text>
</comment>
<accession>A0A014ML04</accession>
<evidence type="ECO:0000313" key="2">
    <source>
        <dbReference type="Proteomes" id="UP000020766"/>
    </source>
</evidence>
<dbReference type="Proteomes" id="UP000020766">
    <property type="component" value="Unassembled WGS sequence"/>
</dbReference>
<keyword evidence="2" id="KW-1185">Reference proteome</keyword>
<sequence length="53" mass="5696">MLDLLGAMSEKLRGLANELDAIAVQIEDEQSVNAKLADRYKQVQALLGAPVQG</sequence>
<evidence type="ECO:0000313" key="1">
    <source>
        <dbReference type="EMBL" id="EXU78774.1"/>
    </source>
</evidence>
<reference evidence="1 2" key="1">
    <citation type="submission" date="2014-01" db="EMBL/GenBank/DDBJ databases">
        <title>Interspecies Systems Biology Uncovers Metabolites Affecting C. elegans Gene Expression and Life History Traits.</title>
        <authorList>
            <person name="Watson E."/>
            <person name="Macneil L.T."/>
            <person name="Ritter A.D."/>
            <person name="Yilmaz L.S."/>
            <person name="Rosebrock A.P."/>
            <person name="Caudy A.A."/>
            <person name="Walhout A.J."/>
        </authorList>
    </citation>
    <scope>NUCLEOTIDE SEQUENCE [LARGE SCALE GENOMIC DNA]</scope>
    <source>
        <strain evidence="1 2">DA1877</strain>
    </source>
</reference>
<dbReference type="EMBL" id="JBOK01000027">
    <property type="protein sequence ID" value="EXU78774.1"/>
    <property type="molecule type" value="Genomic_DNA"/>
</dbReference>